<evidence type="ECO:0000313" key="10">
    <source>
        <dbReference type="Proteomes" id="UP000184432"/>
    </source>
</evidence>
<dbReference type="Pfam" id="PF04231">
    <property type="entry name" value="Endonuclease_1"/>
    <property type="match status" value="1"/>
</dbReference>
<evidence type="ECO:0000256" key="2">
    <source>
        <dbReference type="ARBA" id="ARBA00022722"/>
    </source>
</evidence>
<dbReference type="SMART" id="SM00060">
    <property type="entry name" value="FN3"/>
    <property type="match status" value="2"/>
</dbReference>
<dbReference type="PANTHER" id="PTHR33607">
    <property type="entry name" value="ENDONUCLEASE-1"/>
    <property type="match status" value="1"/>
</dbReference>
<dbReference type="GO" id="GO:0004518">
    <property type="term" value="F:nuclease activity"/>
    <property type="evidence" value="ECO:0007669"/>
    <property type="project" value="UniProtKB-KW"/>
</dbReference>
<sequence length="859" mass="90988">MKKTLLWVMLAICTIATGQVPSYYNDVNLTLSGTALQNELAAKVTNTHTNFLSYTPGVWNALQQTDLDPNDASRVFLIYGYNDTDGNSTTDRTRGVNNNGGGSTDWNREHVYPRSLGQPNLGSEGPGSDAHHLRPADVQRNSSRGNRKFADGSGNSGATAQGHWYPGDEWKGDVARMMMYMYIRYGSRCLPTNVGVGTAASSDANMLQLFLEWNAEDPVSQLELQRNPILENIQGNRNPFIDNPAFATQIWGGPQAEDRFGNSGGGGEDTVAPSTPTSLVASGVTTTSVNLSWNVSTDNVGVTGYDVYRNSTILGTSTSNNYSVTGLSANTSYTFFVRAKDAAGNISGNSNTVNVTTEDNSSGGGSATELFISEYVEGSSNNKAIEIANYTGSSVNLSGYELRRQTNGSGSWSSGVALSGTLANNDVFVVANSSASTTVLNVADLTTGDSSMTFNGNDPVGLFKNGTLIDIVGTFNGGSSNFAKDTTLRRKSNISSPSASYTVSEWDSFSQNTFDDLGNHNFNGGGGSGPDTQAPTTPTGVSASNITQTTLDLSWNASTDNVDVTQYEVIQNGIVLGTTASTNFSVSGLSASTTYTFEVIAYDAANNASNSASINATTIGEVLVYCASRGNNVNYEFIDFVGIGGIANTTAGNGGYGDFTSQTGNLPYGSNTIVLSIGFRSASYTEHWGVWIDFNKNGSFDSSEKVVTGSTSNSGNLSYTFIVPSSALAGTTRMRVAMKWNGAPTPCETFGYGEVEDYTVNIGTSSTRASEVVKTDGVLQEEGKVFAAKVTPNPTSNFMQIKVADQREATFTLVTVQGKIIKKGKVTDNKVHLDGVAPGLYLVNVNDGNRTISRKVIVK</sequence>
<dbReference type="PROSITE" id="PS50853">
    <property type="entry name" value="FN3"/>
    <property type="match status" value="2"/>
</dbReference>
<feature type="chain" id="PRO_5013314053" evidence="6">
    <location>
        <begin position="19"/>
        <end position="859"/>
    </location>
</feature>
<dbReference type="InterPro" id="IPR036116">
    <property type="entry name" value="FN3_sf"/>
</dbReference>
<dbReference type="RefSeq" id="WP_084549390.1">
    <property type="nucleotide sequence ID" value="NZ_FQYP01000001.1"/>
</dbReference>
<dbReference type="InterPro" id="IPR003961">
    <property type="entry name" value="FN3_dom"/>
</dbReference>
<feature type="region of interest" description="Disordered" evidence="5">
    <location>
        <begin position="87"/>
        <end position="166"/>
    </location>
</feature>
<dbReference type="InterPro" id="IPR007346">
    <property type="entry name" value="Endonuclease-I"/>
</dbReference>
<comment type="similarity">
    <text evidence="1">Belongs to the EndA/NucM nuclease family.</text>
</comment>
<evidence type="ECO:0000256" key="4">
    <source>
        <dbReference type="ARBA" id="ARBA00022801"/>
    </source>
</evidence>
<dbReference type="Proteomes" id="UP000184432">
    <property type="component" value="Unassembled WGS sequence"/>
</dbReference>
<protein>
    <submittedName>
        <fullName evidence="9">Por secretion system C-terminal sorting domain-containing protein</fullName>
    </submittedName>
</protein>
<dbReference type="GO" id="GO:0016787">
    <property type="term" value="F:hydrolase activity"/>
    <property type="evidence" value="ECO:0007669"/>
    <property type="project" value="UniProtKB-KW"/>
</dbReference>
<dbReference type="InterPro" id="IPR001322">
    <property type="entry name" value="Lamin_tail_dom"/>
</dbReference>
<dbReference type="PANTHER" id="PTHR33607:SF2">
    <property type="entry name" value="ENDONUCLEASE-1"/>
    <property type="match status" value="1"/>
</dbReference>
<dbReference type="Gene3D" id="2.60.40.10">
    <property type="entry name" value="Immunoglobulins"/>
    <property type="match status" value="2"/>
</dbReference>
<dbReference type="InterPro" id="IPR044925">
    <property type="entry name" value="His-Me_finger_sf"/>
</dbReference>
<feature type="domain" description="Fibronectin type-III" evidence="7">
    <location>
        <begin position="275"/>
        <end position="360"/>
    </location>
</feature>
<accession>A0A1M6BK92</accession>
<dbReference type="InterPro" id="IPR026444">
    <property type="entry name" value="Secre_tail"/>
</dbReference>
<feature type="signal peptide" evidence="6">
    <location>
        <begin position="1"/>
        <end position="18"/>
    </location>
</feature>
<feature type="compositionally biased region" description="Polar residues" evidence="5">
    <location>
        <begin position="530"/>
        <end position="542"/>
    </location>
</feature>
<keyword evidence="4" id="KW-0378">Hydrolase</keyword>
<gene>
    <name evidence="9" type="ORF">SAMN04488508_101881</name>
</gene>
<dbReference type="OrthoDB" id="5500612at2"/>
<evidence type="ECO:0000259" key="8">
    <source>
        <dbReference type="PROSITE" id="PS51841"/>
    </source>
</evidence>
<dbReference type="Pfam" id="PF20009">
    <property type="entry name" value="GEVED"/>
    <property type="match status" value="1"/>
</dbReference>
<evidence type="ECO:0000313" key="9">
    <source>
        <dbReference type="EMBL" id="SHI49145.1"/>
    </source>
</evidence>
<dbReference type="SUPFAM" id="SSF54060">
    <property type="entry name" value="His-Me finger endonucleases"/>
    <property type="match status" value="1"/>
</dbReference>
<evidence type="ECO:0000256" key="1">
    <source>
        <dbReference type="ARBA" id="ARBA00006429"/>
    </source>
</evidence>
<dbReference type="Pfam" id="PF18962">
    <property type="entry name" value="Por_Secre_tail"/>
    <property type="match status" value="1"/>
</dbReference>
<dbReference type="InterPro" id="IPR045474">
    <property type="entry name" value="GEVED"/>
</dbReference>
<organism evidence="9 10">
    <name type="scientific">Aquimarina spongiae</name>
    <dbReference type="NCBI Taxonomy" id="570521"/>
    <lineage>
        <taxon>Bacteria</taxon>
        <taxon>Pseudomonadati</taxon>
        <taxon>Bacteroidota</taxon>
        <taxon>Flavobacteriia</taxon>
        <taxon>Flavobacteriales</taxon>
        <taxon>Flavobacteriaceae</taxon>
        <taxon>Aquimarina</taxon>
    </lineage>
</organism>
<dbReference type="PROSITE" id="PS51841">
    <property type="entry name" value="LTD"/>
    <property type="match status" value="1"/>
</dbReference>
<feature type="region of interest" description="Disordered" evidence="5">
    <location>
        <begin position="517"/>
        <end position="542"/>
    </location>
</feature>
<evidence type="ECO:0000256" key="6">
    <source>
        <dbReference type="SAM" id="SignalP"/>
    </source>
</evidence>
<feature type="domain" description="LTD" evidence="8">
    <location>
        <begin position="354"/>
        <end position="513"/>
    </location>
</feature>
<evidence type="ECO:0000259" key="7">
    <source>
        <dbReference type="PROSITE" id="PS50853"/>
    </source>
</evidence>
<evidence type="ECO:0000256" key="3">
    <source>
        <dbReference type="ARBA" id="ARBA00022729"/>
    </source>
</evidence>
<dbReference type="CDD" id="cd00063">
    <property type="entry name" value="FN3"/>
    <property type="match status" value="2"/>
</dbReference>
<dbReference type="NCBIfam" id="TIGR04183">
    <property type="entry name" value="Por_Secre_tail"/>
    <property type="match status" value="1"/>
</dbReference>
<dbReference type="STRING" id="570521.SAMN04488508_101881"/>
<keyword evidence="3 6" id="KW-0732">Signal</keyword>
<dbReference type="SUPFAM" id="SSF49265">
    <property type="entry name" value="Fibronectin type III"/>
    <property type="match status" value="2"/>
</dbReference>
<keyword evidence="2" id="KW-0540">Nuclease</keyword>
<dbReference type="Pfam" id="PF00041">
    <property type="entry name" value="fn3"/>
    <property type="match status" value="2"/>
</dbReference>
<dbReference type="InterPro" id="IPR013783">
    <property type="entry name" value="Ig-like_fold"/>
</dbReference>
<dbReference type="AlphaFoldDB" id="A0A1M6BK92"/>
<evidence type="ECO:0000256" key="5">
    <source>
        <dbReference type="SAM" id="MobiDB-lite"/>
    </source>
</evidence>
<dbReference type="EMBL" id="FQYP01000001">
    <property type="protein sequence ID" value="SHI49145.1"/>
    <property type="molecule type" value="Genomic_DNA"/>
</dbReference>
<keyword evidence="10" id="KW-1185">Reference proteome</keyword>
<reference evidence="10" key="1">
    <citation type="submission" date="2016-11" db="EMBL/GenBank/DDBJ databases">
        <authorList>
            <person name="Varghese N."/>
            <person name="Submissions S."/>
        </authorList>
    </citation>
    <scope>NUCLEOTIDE SEQUENCE [LARGE SCALE GENOMIC DNA]</scope>
    <source>
        <strain evidence="10">DSM 22623</strain>
    </source>
</reference>
<proteinExistence type="inferred from homology"/>
<feature type="domain" description="Fibronectin type-III" evidence="7">
    <location>
        <begin position="537"/>
        <end position="621"/>
    </location>
</feature>
<dbReference type="Pfam" id="PF00932">
    <property type="entry name" value="LTD"/>
    <property type="match status" value="1"/>
</dbReference>
<name>A0A1M6BK92_9FLAO</name>